<dbReference type="EC" id="6.3.5.1" evidence="3"/>
<dbReference type="NCBIfam" id="NF002730">
    <property type="entry name" value="PRK02628.1"/>
    <property type="match status" value="1"/>
</dbReference>
<keyword evidence="5" id="KW-0547">Nucleotide-binding</keyword>
<dbReference type="PIRSF" id="PIRSF006630">
    <property type="entry name" value="NADS_GAT"/>
    <property type="match status" value="1"/>
</dbReference>
<dbReference type="SUPFAM" id="SSF56317">
    <property type="entry name" value="Carbon-nitrogen hydrolase"/>
    <property type="match status" value="1"/>
</dbReference>
<evidence type="ECO:0000256" key="2">
    <source>
        <dbReference type="ARBA" id="ARBA00007145"/>
    </source>
</evidence>
<dbReference type="AlphaFoldDB" id="A0A6J6UWM7"/>
<dbReference type="InterPro" id="IPR014729">
    <property type="entry name" value="Rossmann-like_a/b/a_fold"/>
</dbReference>
<dbReference type="NCBIfam" id="TIGR00552">
    <property type="entry name" value="nadE"/>
    <property type="match status" value="1"/>
</dbReference>
<dbReference type="PANTHER" id="PTHR23090:SF9">
    <property type="entry name" value="GLUTAMINE-DEPENDENT NAD(+) SYNTHETASE"/>
    <property type="match status" value="1"/>
</dbReference>
<evidence type="ECO:0000313" key="9">
    <source>
        <dbReference type="EMBL" id="CAB4764230.1"/>
    </source>
</evidence>
<sequence length="656" mass="70592">MATYRGAMPTTDDWRTHGFIRVATVTAEVTVADLEANRRSLESAVRSAAALGATVVVTPELGLTGYSAGDLFAQQLLLAGAWSALGHLAENLADLGHVTAVVGLPVRATDSRVYNAAAVVSGGTIWGIVPKQYLPNRAEFYEDRWFTRALGRTLPASIEGIAFGTDLLFDLGAEGAVLGIELCEDLWSASPPSGTLALAGATIIANPSASPEVLGKSVYRRELVRMQSARCLAAYLYAGSGPGESTMDVVFAGHSLVAENGVILGETKRFEFGEHIVTTDIDLTQLLHERATNSSFASADPGPHRMVSVPLRPAPAPLADLKRAIDAHPFVPSDAARRRANCEEIFAIQATGLAKRLRHTGSKRVVLGISGGLDSTLAVLVACRALDVLGIDRSGVQAITMPGLGTTDRTYKNALGLMTALGTTPREIPIADAVLAHFDDIGHDAHTHDVVYENSQARERTQILMDVANEVGGMVVGTGDLSEAALGWMTFNGDHMSMYHVNAGVPKTLVRYLVQWAADELFEGETRRILHDIVDTPITPELLPLKDGRLAQKTEEVVGPYDLHDFFLFHIVRYGSRPAKVFALAQKAFGGRYDGPTILSWLEVFVRRFFAQQFKRSSMPDGPKVGSVALSPRGDWRMPSDASSASWLTEVQSLRT</sequence>
<feature type="domain" description="CN hydrolase" evidence="8">
    <location>
        <begin position="20"/>
        <end position="283"/>
    </location>
</feature>
<dbReference type="InterPro" id="IPR003694">
    <property type="entry name" value="NAD_synthase"/>
</dbReference>
<dbReference type="InterPro" id="IPR041856">
    <property type="entry name" value="NAD+_synth_C"/>
</dbReference>
<protein>
    <recommendedName>
        <fullName evidence="3">NAD(+) synthase (glutamine-hydrolyzing)</fullName>
        <ecNumber evidence="3">6.3.5.1</ecNumber>
    </recommendedName>
</protein>
<dbReference type="CDD" id="cd00553">
    <property type="entry name" value="NAD_synthase"/>
    <property type="match status" value="1"/>
</dbReference>
<keyword evidence="6" id="KW-0067">ATP-binding</keyword>
<evidence type="ECO:0000256" key="7">
    <source>
        <dbReference type="ARBA" id="ARBA00023027"/>
    </source>
</evidence>
<proteinExistence type="inferred from homology"/>
<dbReference type="Pfam" id="PF02540">
    <property type="entry name" value="NAD_synthase"/>
    <property type="match status" value="1"/>
</dbReference>
<reference evidence="9" key="1">
    <citation type="submission" date="2020-05" db="EMBL/GenBank/DDBJ databases">
        <authorList>
            <person name="Chiriac C."/>
            <person name="Salcher M."/>
            <person name="Ghai R."/>
            <person name="Kavagutti S V."/>
        </authorList>
    </citation>
    <scope>NUCLEOTIDE SEQUENCE</scope>
</reference>
<dbReference type="Gene3D" id="3.40.50.620">
    <property type="entry name" value="HUPs"/>
    <property type="match status" value="1"/>
</dbReference>
<gene>
    <name evidence="9" type="ORF">UFOPK2806_01918</name>
    <name evidence="10" type="ORF">UFOPK3417_00189</name>
</gene>
<comment type="similarity">
    <text evidence="2">In the C-terminal section; belongs to the NAD synthetase family.</text>
</comment>
<dbReference type="SUPFAM" id="SSF52402">
    <property type="entry name" value="Adenine nucleotide alpha hydrolases-like"/>
    <property type="match status" value="1"/>
</dbReference>
<dbReference type="HAMAP" id="MF_02090">
    <property type="entry name" value="NadE_glutamine_dep"/>
    <property type="match status" value="1"/>
</dbReference>
<dbReference type="Pfam" id="PF00795">
    <property type="entry name" value="CN_hydrolase"/>
    <property type="match status" value="1"/>
</dbReference>
<keyword evidence="7" id="KW-0520">NAD</keyword>
<evidence type="ECO:0000256" key="1">
    <source>
        <dbReference type="ARBA" id="ARBA00005188"/>
    </source>
</evidence>
<dbReference type="GO" id="GO:0009435">
    <property type="term" value="P:NAD+ biosynthetic process"/>
    <property type="evidence" value="ECO:0007669"/>
    <property type="project" value="UniProtKB-UniPathway"/>
</dbReference>
<accession>A0A6J6UWM7</accession>
<dbReference type="EMBL" id="CAEZYY010000032">
    <property type="protein sequence ID" value="CAB4764230.1"/>
    <property type="molecule type" value="Genomic_DNA"/>
</dbReference>
<comment type="pathway">
    <text evidence="1">Cofactor biosynthesis; NAD(+) biosynthesis; NAD(+) from deamido-NAD(+) (L-Gln route): step 1/1.</text>
</comment>
<dbReference type="InterPro" id="IPR014445">
    <property type="entry name" value="Gln-dep_NAD_synthase"/>
</dbReference>
<dbReference type="Gene3D" id="1.10.10.1140">
    <property type="entry name" value="Glutamine-dependent NAD+ synthetase, C-terminal domain"/>
    <property type="match status" value="1"/>
</dbReference>
<dbReference type="CDD" id="cd07570">
    <property type="entry name" value="GAT_Gln-NAD-synth"/>
    <property type="match status" value="1"/>
</dbReference>
<evidence type="ECO:0000313" key="10">
    <source>
        <dbReference type="EMBL" id="CAB4860353.1"/>
    </source>
</evidence>
<dbReference type="GO" id="GO:0003952">
    <property type="term" value="F:NAD+ synthase (glutamine-hydrolyzing) activity"/>
    <property type="evidence" value="ECO:0007669"/>
    <property type="project" value="UniProtKB-EC"/>
</dbReference>
<name>A0A6J6UWM7_9ZZZZ</name>
<dbReference type="InterPro" id="IPR003010">
    <property type="entry name" value="C-N_Hydrolase"/>
</dbReference>
<dbReference type="PROSITE" id="PS50263">
    <property type="entry name" value="CN_HYDROLASE"/>
    <property type="match status" value="1"/>
</dbReference>
<evidence type="ECO:0000259" key="8">
    <source>
        <dbReference type="PROSITE" id="PS50263"/>
    </source>
</evidence>
<dbReference type="PANTHER" id="PTHR23090">
    <property type="entry name" value="NH 3 /GLUTAMINE-DEPENDENT NAD + SYNTHETASE"/>
    <property type="match status" value="1"/>
</dbReference>
<dbReference type="Gene3D" id="3.60.110.10">
    <property type="entry name" value="Carbon-nitrogen hydrolase"/>
    <property type="match status" value="1"/>
</dbReference>
<evidence type="ECO:0000256" key="3">
    <source>
        <dbReference type="ARBA" id="ARBA00012743"/>
    </source>
</evidence>
<dbReference type="GO" id="GO:0005524">
    <property type="term" value="F:ATP binding"/>
    <property type="evidence" value="ECO:0007669"/>
    <property type="project" value="UniProtKB-KW"/>
</dbReference>
<dbReference type="GO" id="GO:0005737">
    <property type="term" value="C:cytoplasm"/>
    <property type="evidence" value="ECO:0007669"/>
    <property type="project" value="InterPro"/>
</dbReference>
<dbReference type="InterPro" id="IPR036526">
    <property type="entry name" value="C-N_Hydrolase_sf"/>
</dbReference>
<dbReference type="UniPathway" id="UPA00253">
    <property type="reaction ID" value="UER00334"/>
</dbReference>
<keyword evidence="4" id="KW-0436">Ligase</keyword>
<dbReference type="EMBL" id="CAFBLR010000008">
    <property type="protein sequence ID" value="CAB4860353.1"/>
    <property type="molecule type" value="Genomic_DNA"/>
</dbReference>
<organism evidence="9">
    <name type="scientific">freshwater metagenome</name>
    <dbReference type="NCBI Taxonomy" id="449393"/>
    <lineage>
        <taxon>unclassified sequences</taxon>
        <taxon>metagenomes</taxon>
        <taxon>ecological metagenomes</taxon>
    </lineage>
</organism>
<evidence type="ECO:0000256" key="5">
    <source>
        <dbReference type="ARBA" id="ARBA00022741"/>
    </source>
</evidence>
<dbReference type="GO" id="GO:0004359">
    <property type="term" value="F:glutaminase activity"/>
    <property type="evidence" value="ECO:0007669"/>
    <property type="project" value="InterPro"/>
</dbReference>
<evidence type="ECO:0000256" key="6">
    <source>
        <dbReference type="ARBA" id="ARBA00022840"/>
    </source>
</evidence>
<dbReference type="InterPro" id="IPR022310">
    <property type="entry name" value="NAD/GMP_synthase"/>
</dbReference>
<evidence type="ECO:0000256" key="4">
    <source>
        <dbReference type="ARBA" id="ARBA00022598"/>
    </source>
</evidence>